<proteinExistence type="predicted"/>
<feature type="region of interest" description="Disordered" evidence="1">
    <location>
        <begin position="363"/>
        <end position="400"/>
    </location>
</feature>
<name>A0A9W8EEF9_9FUNG</name>
<keyword evidence="3" id="KW-1185">Reference proteome</keyword>
<protein>
    <submittedName>
        <fullName evidence="2">Uncharacterized protein</fullName>
    </submittedName>
</protein>
<dbReference type="Proteomes" id="UP001151582">
    <property type="component" value="Unassembled WGS sequence"/>
</dbReference>
<feature type="region of interest" description="Disordered" evidence="1">
    <location>
        <begin position="456"/>
        <end position="476"/>
    </location>
</feature>
<dbReference type="EMBL" id="JANBQB010000021">
    <property type="protein sequence ID" value="KAJ1984369.1"/>
    <property type="molecule type" value="Genomic_DNA"/>
</dbReference>
<feature type="compositionally biased region" description="Polar residues" evidence="1">
    <location>
        <begin position="457"/>
        <end position="476"/>
    </location>
</feature>
<evidence type="ECO:0000256" key="1">
    <source>
        <dbReference type="SAM" id="MobiDB-lite"/>
    </source>
</evidence>
<evidence type="ECO:0000313" key="3">
    <source>
        <dbReference type="Proteomes" id="UP001151582"/>
    </source>
</evidence>
<evidence type="ECO:0000313" key="2">
    <source>
        <dbReference type="EMBL" id="KAJ1984369.1"/>
    </source>
</evidence>
<dbReference type="AlphaFoldDB" id="A0A9W8EEF9"/>
<gene>
    <name evidence="2" type="ORF">H4R34_000685</name>
</gene>
<organism evidence="2 3">
    <name type="scientific">Dimargaris verticillata</name>
    <dbReference type="NCBI Taxonomy" id="2761393"/>
    <lineage>
        <taxon>Eukaryota</taxon>
        <taxon>Fungi</taxon>
        <taxon>Fungi incertae sedis</taxon>
        <taxon>Zoopagomycota</taxon>
        <taxon>Kickxellomycotina</taxon>
        <taxon>Dimargaritomycetes</taxon>
        <taxon>Dimargaritales</taxon>
        <taxon>Dimargaritaceae</taxon>
        <taxon>Dimargaris</taxon>
    </lineage>
</organism>
<feature type="compositionally biased region" description="Polar residues" evidence="1">
    <location>
        <begin position="363"/>
        <end position="378"/>
    </location>
</feature>
<dbReference type="OrthoDB" id="10358684at2759"/>
<accession>A0A9W8EEF9</accession>
<reference evidence="2" key="1">
    <citation type="submission" date="2022-07" db="EMBL/GenBank/DDBJ databases">
        <title>Phylogenomic reconstructions and comparative analyses of Kickxellomycotina fungi.</title>
        <authorList>
            <person name="Reynolds N.K."/>
            <person name="Stajich J.E."/>
            <person name="Barry K."/>
            <person name="Grigoriev I.V."/>
            <person name="Crous P."/>
            <person name="Smith M.E."/>
        </authorList>
    </citation>
    <scope>NUCLEOTIDE SEQUENCE</scope>
    <source>
        <strain evidence="2">RSA 567</strain>
    </source>
</reference>
<comment type="caution">
    <text evidence="2">The sequence shown here is derived from an EMBL/GenBank/DDBJ whole genome shotgun (WGS) entry which is preliminary data.</text>
</comment>
<sequence length="476" mass="52142">MSPPNSSKGPPLPANAAIDASLDTTAFFDFTQVLNPTTQLQSAIATESHPTLPMASIPGQNLSNSLPISVQELYSRQVYLDNILRLSMASGGLLCSSSPSQAHSAASYTVNDPKVTQSNYVHQNWTPNPASPGPQMCYYNLVPQNTGQTVQVPFSSPSAAYGSPWIGPNVSLPSVVAPKGQSQLGTYPLQQGYATYPPSPADLDSARISLPTHAPNFASPGPPSYLDIAAMLPPPTSSTTVPSHADQEYTKLLEQVLKYEANNQFMHFGGVYRQRMRGQCSTNMQTEFSEKLSSFWKASRPVERELFNSKRLLEKWWINDAQHVIRQMLGKMPEKNKKPDNEVMLYAPIERVKFVAASKHLSTSNPWYNDPTDPTSGSIPPAASLPSHRSTSSKDQPAASLDQCFHPKKHLRYEPPRHPRDASLSPEEIDHAFDRWMAEQGADHLTYVVHMELMNNPAETPKSSGDANTTATASLA</sequence>